<gene>
    <name evidence="1" type="ORF">Fmac_028846</name>
</gene>
<accession>A0ABD1L8N6</accession>
<dbReference type="EMBL" id="JBGMDY010000010">
    <property type="protein sequence ID" value="KAL2319877.1"/>
    <property type="molecule type" value="Genomic_DNA"/>
</dbReference>
<dbReference type="AlphaFoldDB" id="A0ABD1L8N6"/>
<protein>
    <submittedName>
        <fullName evidence="1">Uncharacterized protein</fullName>
    </submittedName>
</protein>
<dbReference type="Proteomes" id="UP001603857">
    <property type="component" value="Unassembled WGS sequence"/>
</dbReference>
<sequence length="74" mass="8265">MMIQPFIALAHVKNESIEGEKANKKRKALKPLVLKNDGAPRKGRTTITIQEPREGIIVESDDSHEDDVSLAKRT</sequence>
<evidence type="ECO:0000313" key="2">
    <source>
        <dbReference type="Proteomes" id="UP001603857"/>
    </source>
</evidence>
<name>A0ABD1L8N6_9FABA</name>
<evidence type="ECO:0000313" key="1">
    <source>
        <dbReference type="EMBL" id="KAL2319877.1"/>
    </source>
</evidence>
<proteinExistence type="predicted"/>
<comment type="caution">
    <text evidence="1">The sequence shown here is derived from an EMBL/GenBank/DDBJ whole genome shotgun (WGS) entry which is preliminary data.</text>
</comment>
<keyword evidence="2" id="KW-1185">Reference proteome</keyword>
<organism evidence="1 2">
    <name type="scientific">Flemingia macrophylla</name>
    <dbReference type="NCBI Taxonomy" id="520843"/>
    <lineage>
        <taxon>Eukaryota</taxon>
        <taxon>Viridiplantae</taxon>
        <taxon>Streptophyta</taxon>
        <taxon>Embryophyta</taxon>
        <taxon>Tracheophyta</taxon>
        <taxon>Spermatophyta</taxon>
        <taxon>Magnoliopsida</taxon>
        <taxon>eudicotyledons</taxon>
        <taxon>Gunneridae</taxon>
        <taxon>Pentapetalae</taxon>
        <taxon>rosids</taxon>
        <taxon>fabids</taxon>
        <taxon>Fabales</taxon>
        <taxon>Fabaceae</taxon>
        <taxon>Papilionoideae</taxon>
        <taxon>50 kb inversion clade</taxon>
        <taxon>NPAAA clade</taxon>
        <taxon>indigoferoid/millettioid clade</taxon>
        <taxon>Phaseoleae</taxon>
        <taxon>Flemingia</taxon>
    </lineage>
</organism>
<reference evidence="1 2" key="1">
    <citation type="submission" date="2024-08" db="EMBL/GenBank/DDBJ databases">
        <title>Insights into the chromosomal genome structure of Flemingia macrophylla.</title>
        <authorList>
            <person name="Ding Y."/>
            <person name="Zhao Y."/>
            <person name="Bi W."/>
            <person name="Wu M."/>
            <person name="Zhao G."/>
            <person name="Gong Y."/>
            <person name="Li W."/>
            <person name="Zhang P."/>
        </authorList>
    </citation>
    <scope>NUCLEOTIDE SEQUENCE [LARGE SCALE GENOMIC DNA]</scope>
    <source>
        <strain evidence="1">DYQJB</strain>
        <tissue evidence="1">Leaf</tissue>
    </source>
</reference>